<dbReference type="Gene3D" id="3.30.1330.200">
    <property type="match status" value="1"/>
</dbReference>
<proteinExistence type="inferred from homology"/>
<dbReference type="PANTHER" id="PTHR35147:SF1">
    <property type="entry name" value="CHEMORECEPTOR GLUTAMINE DEAMIDASE CHED-RELATED"/>
    <property type="match status" value="1"/>
</dbReference>
<evidence type="ECO:0000256" key="1">
    <source>
        <dbReference type="ARBA" id="ARBA00022500"/>
    </source>
</evidence>
<dbReference type="HAMAP" id="MF_01440">
    <property type="entry name" value="CheD"/>
    <property type="match status" value="1"/>
</dbReference>
<evidence type="ECO:0000313" key="5">
    <source>
        <dbReference type="Proteomes" id="UP001593833"/>
    </source>
</evidence>
<dbReference type="CDD" id="cd16352">
    <property type="entry name" value="CheD"/>
    <property type="match status" value="1"/>
</dbReference>
<name>A0ABV6YI19_UNCEI</name>
<keyword evidence="2 3" id="KW-0378">Hydrolase</keyword>
<dbReference type="PANTHER" id="PTHR35147">
    <property type="entry name" value="CHEMORECEPTOR GLUTAMINE DEAMIDASE CHED-RELATED"/>
    <property type="match status" value="1"/>
</dbReference>
<dbReference type="SUPFAM" id="SSF64438">
    <property type="entry name" value="CNF1/YfiH-like putative cysteine hydrolases"/>
    <property type="match status" value="1"/>
</dbReference>
<dbReference type="InterPro" id="IPR011324">
    <property type="entry name" value="Cytotoxic_necrot_fac-like_cat"/>
</dbReference>
<keyword evidence="1 3" id="KW-0145">Chemotaxis</keyword>
<dbReference type="EMBL" id="JBHPKH010000001">
    <property type="protein sequence ID" value="MFC1571982.1"/>
    <property type="molecule type" value="Genomic_DNA"/>
</dbReference>
<dbReference type="Pfam" id="PF03975">
    <property type="entry name" value="CheD"/>
    <property type="match status" value="1"/>
</dbReference>
<protein>
    <recommendedName>
        <fullName evidence="3">Probable chemoreceptor glutamine deamidase CheD</fullName>
        <ecNumber evidence="3">3.5.1.44</ecNumber>
    </recommendedName>
</protein>
<organism evidence="4 5">
    <name type="scientific">Eiseniibacteriota bacterium</name>
    <dbReference type="NCBI Taxonomy" id="2212470"/>
    <lineage>
        <taxon>Bacteria</taxon>
        <taxon>Candidatus Eiseniibacteriota</taxon>
    </lineage>
</organism>
<comment type="catalytic activity">
    <reaction evidence="3">
        <text>L-glutaminyl-[protein] + H2O = L-glutamyl-[protein] + NH4(+)</text>
        <dbReference type="Rhea" id="RHEA:16441"/>
        <dbReference type="Rhea" id="RHEA-COMP:10207"/>
        <dbReference type="Rhea" id="RHEA-COMP:10208"/>
        <dbReference type="ChEBI" id="CHEBI:15377"/>
        <dbReference type="ChEBI" id="CHEBI:28938"/>
        <dbReference type="ChEBI" id="CHEBI:29973"/>
        <dbReference type="ChEBI" id="CHEBI:30011"/>
        <dbReference type="EC" id="3.5.1.44"/>
    </reaction>
</comment>
<dbReference type="InterPro" id="IPR005659">
    <property type="entry name" value="Chemorcpt_Glu_NH3ase_CheD"/>
</dbReference>
<dbReference type="InterPro" id="IPR038592">
    <property type="entry name" value="CheD-like_sf"/>
</dbReference>
<evidence type="ECO:0000256" key="3">
    <source>
        <dbReference type="HAMAP-Rule" id="MF_01440"/>
    </source>
</evidence>
<comment type="caution">
    <text evidence="4">The sequence shown here is derived from an EMBL/GenBank/DDBJ whole genome shotgun (WGS) entry which is preliminary data.</text>
</comment>
<comment type="function">
    <text evidence="3">Probably deamidates glutamine residues to glutamate on methyl-accepting chemotaxis receptors (MCPs), playing an important role in chemotaxis.</text>
</comment>
<keyword evidence="5" id="KW-1185">Reference proteome</keyword>
<dbReference type="EC" id="3.5.1.44" evidence="3"/>
<gene>
    <name evidence="3" type="primary">cheD</name>
    <name evidence="4" type="ORF">ACFL6M_00125</name>
</gene>
<dbReference type="Proteomes" id="UP001593833">
    <property type="component" value="Unassembled WGS sequence"/>
</dbReference>
<evidence type="ECO:0000313" key="4">
    <source>
        <dbReference type="EMBL" id="MFC1571982.1"/>
    </source>
</evidence>
<reference evidence="4 5" key="1">
    <citation type="submission" date="2024-09" db="EMBL/GenBank/DDBJ databases">
        <authorList>
            <person name="D'Angelo T."/>
        </authorList>
    </citation>
    <scope>NUCLEOTIDE SEQUENCE [LARGE SCALE GENOMIC DNA]</scope>
    <source>
        <strain evidence="4">SAG AM-320-E07</strain>
    </source>
</reference>
<comment type="similarity">
    <text evidence="3">Belongs to the CheD family.</text>
</comment>
<sequence length="158" mass="17195">MRHVVGVGDMKLSSNAGDIVVTHALGSCVGIAIHDPTVQLGGILHFMLPRSSVNPGKAWSKPYLFADTGIPSFFKEAFRQGATKKGLDVRLAGGAQILDDRDFFAVGKRNQTIARKLFWKNNVTVNAEHLGGHIARTLYLEIGTGRTWVVVQGQEIEL</sequence>
<accession>A0ABV6YI19</accession>
<evidence type="ECO:0000256" key="2">
    <source>
        <dbReference type="ARBA" id="ARBA00022801"/>
    </source>
</evidence>